<dbReference type="PANTHER" id="PTHR46890">
    <property type="entry name" value="NON-LTR RETROLELEMENT REVERSE TRANSCRIPTASE-LIKE PROTEIN-RELATED"/>
    <property type="match status" value="1"/>
</dbReference>
<gene>
    <name evidence="2" type="ORF">CK203_051556</name>
</gene>
<dbReference type="EMBL" id="QGNW01000321">
    <property type="protein sequence ID" value="RVW76914.1"/>
    <property type="molecule type" value="Genomic_DNA"/>
</dbReference>
<dbReference type="InterPro" id="IPR000477">
    <property type="entry name" value="RT_dom"/>
</dbReference>
<proteinExistence type="predicted"/>
<dbReference type="Proteomes" id="UP000288805">
    <property type="component" value="Unassembled WGS sequence"/>
</dbReference>
<feature type="domain" description="Reverse transcriptase" evidence="1">
    <location>
        <begin position="253"/>
        <end position="444"/>
    </location>
</feature>
<evidence type="ECO:0000259" key="1">
    <source>
        <dbReference type="Pfam" id="PF00078"/>
    </source>
</evidence>
<sequence>MIRSQKVDLFCIQETKIQSMTEGLVRSLASGRLLDWGAMGAQGAAGGILICWDKRTLEVLEMEMGQFSISCRLRNVEDGNAWIFPRVYGSFSKEDRGILWEELRAIRGIWDDPWCLGGNFNVTLSQREMSNQGRLIGAMRRFAQVVDELELLDLPMQEGVFSWSGGVGGRGRANFRLATKMKVLKEKIKGWNMDVFRRLEVNKNSTLQQVEFLDGVESERSLIEDETELKREVKETFKNGCFWKKLTGDKFLIPKKGGADDLGDFRPISLLGGLYKLLAKVLANRLKKVLDKVVSTDQNAFVRGRQILDASLIANKVLYKMGFGARWMEWIWWCISTAKFSVLVNGVPAGYFSNSRGLRQGDPSFLTFLCWGGMEMNVSHLLFADDTIIFYEARQDHLTSLSWILAWFEAASGLKIHLAKSEVIPVGEVEDIDELAVELGCRMGSLPTVYLGLPLGANHKASSMWDGVEERMRRSGGLEGDFEGDEWVLDNIGFKVGEGTKVNFCTDQWCGNEALSQTFPQLFALAVQRNATVNEMWDSSFGQGGWNIRLSRYSNDWELEAIRELFHMLRDLRISSEEDSVIWKGGGHSSFRIRDAYKLLAAPSAITFPKRAFGWISGQDPLGDCPCLVWGSLGVPRDSQRGVT</sequence>
<reference evidence="2 3" key="1">
    <citation type="journal article" date="2018" name="PLoS Genet.">
        <title>Population sequencing reveals clonal diversity and ancestral inbreeding in the grapevine cultivar Chardonnay.</title>
        <authorList>
            <person name="Roach M.J."/>
            <person name="Johnson D.L."/>
            <person name="Bohlmann J."/>
            <person name="van Vuuren H.J."/>
            <person name="Jones S.J."/>
            <person name="Pretorius I.S."/>
            <person name="Schmidt S.A."/>
            <person name="Borneman A.R."/>
        </authorList>
    </citation>
    <scope>NUCLEOTIDE SEQUENCE [LARGE SCALE GENOMIC DNA]</scope>
    <source>
        <strain evidence="3">cv. Chardonnay</strain>
        <tissue evidence="2">Leaf</tissue>
    </source>
</reference>
<accession>A0A438GXI3</accession>
<protein>
    <recommendedName>
        <fullName evidence="1">Reverse transcriptase domain-containing protein</fullName>
    </recommendedName>
</protein>
<dbReference type="InterPro" id="IPR036691">
    <property type="entry name" value="Endo/exonu/phosph_ase_sf"/>
</dbReference>
<name>A0A438GXI3_VITVI</name>
<dbReference type="SUPFAM" id="SSF56219">
    <property type="entry name" value="DNase I-like"/>
    <property type="match status" value="1"/>
</dbReference>
<dbReference type="PANTHER" id="PTHR46890:SF50">
    <property type="entry name" value="RNA-DIRECTED DNA POLYMERASE, EUKARYOTA, REVERSE TRANSCRIPTASE ZINC-BINDING DOMAIN PROTEIN-RELATED"/>
    <property type="match status" value="1"/>
</dbReference>
<dbReference type="InterPro" id="IPR052343">
    <property type="entry name" value="Retrotransposon-Effector_Assoc"/>
</dbReference>
<comment type="caution">
    <text evidence="2">The sequence shown here is derived from an EMBL/GenBank/DDBJ whole genome shotgun (WGS) entry which is preliminary data.</text>
</comment>
<dbReference type="Gene3D" id="3.60.10.10">
    <property type="entry name" value="Endonuclease/exonuclease/phosphatase"/>
    <property type="match status" value="1"/>
</dbReference>
<dbReference type="AlphaFoldDB" id="A0A438GXI3"/>
<evidence type="ECO:0000313" key="3">
    <source>
        <dbReference type="Proteomes" id="UP000288805"/>
    </source>
</evidence>
<evidence type="ECO:0000313" key="2">
    <source>
        <dbReference type="EMBL" id="RVW76914.1"/>
    </source>
</evidence>
<organism evidence="2 3">
    <name type="scientific">Vitis vinifera</name>
    <name type="common">Grape</name>
    <dbReference type="NCBI Taxonomy" id="29760"/>
    <lineage>
        <taxon>Eukaryota</taxon>
        <taxon>Viridiplantae</taxon>
        <taxon>Streptophyta</taxon>
        <taxon>Embryophyta</taxon>
        <taxon>Tracheophyta</taxon>
        <taxon>Spermatophyta</taxon>
        <taxon>Magnoliopsida</taxon>
        <taxon>eudicotyledons</taxon>
        <taxon>Gunneridae</taxon>
        <taxon>Pentapetalae</taxon>
        <taxon>rosids</taxon>
        <taxon>Vitales</taxon>
        <taxon>Vitaceae</taxon>
        <taxon>Viteae</taxon>
        <taxon>Vitis</taxon>
    </lineage>
</organism>
<dbReference type="Pfam" id="PF00078">
    <property type="entry name" value="RVT_1"/>
    <property type="match status" value="1"/>
</dbReference>
<dbReference type="CDD" id="cd01650">
    <property type="entry name" value="RT_nLTR_like"/>
    <property type="match status" value="1"/>
</dbReference>